<evidence type="ECO:0000256" key="1">
    <source>
        <dbReference type="SAM" id="MobiDB-lite"/>
    </source>
</evidence>
<evidence type="ECO:0000313" key="2">
    <source>
        <dbReference type="EMBL" id="CAK0868446.1"/>
    </source>
</evidence>
<name>A0ABN9V6C7_9DINO</name>
<dbReference type="Proteomes" id="UP001189429">
    <property type="component" value="Unassembled WGS sequence"/>
</dbReference>
<gene>
    <name evidence="2" type="ORF">PCOR1329_LOCUS55105</name>
</gene>
<comment type="caution">
    <text evidence="2">The sequence shown here is derived from an EMBL/GenBank/DDBJ whole genome shotgun (WGS) entry which is preliminary data.</text>
</comment>
<feature type="region of interest" description="Disordered" evidence="1">
    <location>
        <begin position="50"/>
        <end position="103"/>
    </location>
</feature>
<feature type="non-terminal residue" evidence="2">
    <location>
        <position position="1"/>
    </location>
</feature>
<evidence type="ECO:0000313" key="3">
    <source>
        <dbReference type="Proteomes" id="UP001189429"/>
    </source>
</evidence>
<reference evidence="2" key="1">
    <citation type="submission" date="2023-10" db="EMBL/GenBank/DDBJ databases">
        <authorList>
            <person name="Chen Y."/>
            <person name="Shah S."/>
            <person name="Dougan E. K."/>
            <person name="Thang M."/>
            <person name="Chan C."/>
        </authorList>
    </citation>
    <scope>NUCLEOTIDE SEQUENCE [LARGE SCALE GENOMIC DNA]</scope>
</reference>
<organism evidence="2 3">
    <name type="scientific">Prorocentrum cordatum</name>
    <dbReference type="NCBI Taxonomy" id="2364126"/>
    <lineage>
        <taxon>Eukaryota</taxon>
        <taxon>Sar</taxon>
        <taxon>Alveolata</taxon>
        <taxon>Dinophyceae</taxon>
        <taxon>Prorocentrales</taxon>
        <taxon>Prorocentraceae</taxon>
        <taxon>Prorocentrum</taxon>
    </lineage>
</organism>
<sequence length="139" mass="14478">PRSERYVPIWNPVTHCLNYPWFMTDDDVGDIERVPADVWVYRYNNKELFGRSRNTSSRTPAPEPDDDDGVHGTGGAEAADMAGSAAEQAASDDDDASIIMSPDSAADPAAVVAAIVGDTATGSADHDGAGGAEAAGDNP</sequence>
<feature type="region of interest" description="Disordered" evidence="1">
    <location>
        <begin position="120"/>
        <end position="139"/>
    </location>
</feature>
<feature type="compositionally biased region" description="Low complexity" evidence="1">
    <location>
        <begin position="76"/>
        <end position="89"/>
    </location>
</feature>
<dbReference type="EMBL" id="CAUYUJ010016748">
    <property type="protein sequence ID" value="CAK0868446.1"/>
    <property type="molecule type" value="Genomic_DNA"/>
</dbReference>
<proteinExistence type="predicted"/>
<protein>
    <submittedName>
        <fullName evidence="2">Uncharacterized protein</fullName>
    </submittedName>
</protein>
<keyword evidence="3" id="KW-1185">Reference proteome</keyword>
<accession>A0ABN9V6C7</accession>